<gene>
    <name evidence="1" type="ORF">BDN72DRAFT_876277</name>
</gene>
<dbReference type="Proteomes" id="UP000308600">
    <property type="component" value="Unassembled WGS sequence"/>
</dbReference>
<name>A0ACD3B4Z0_9AGAR</name>
<dbReference type="EMBL" id="ML208282">
    <property type="protein sequence ID" value="TFK72704.1"/>
    <property type="molecule type" value="Genomic_DNA"/>
</dbReference>
<protein>
    <submittedName>
        <fullName evidence="1">Uncharacterized protein</fullName>
    </submittedName>
</protein>
<reference evidence="1 2" key="1">
    <citation type="journal article" date="2019" name="Nat. Ecol. Evol.">
        <title>Megaphylogeny resolves global patterns of mushroom evolution.</title>
        <authorList>
            <person name="Varga T."/>
            <person name="Krizsan K."/>
            <person name="Foldi C."/>
            <person name="Dima B."/>
            <person name="Sanchez-Garcia M."/>
            <person name="Sanchez-Ramirez S."/>
            <person name="Szollosi G.J."/>
            <person name="Szarkandi J.G."/>
            <person name="Papp V."/>
            <person name="Albert L."/>
            <person name="Andreopoulos W."/>
            <person name="Angelini C."/>
            <person name="Antonin V."/>
            <person name="Barry K.W."/>
            <person name="Bougher N.L."/>
            <person name="Buchanan P."/>
            <person name="Buyck B."/>
            <person name="Bense V."/>
            <person name="Catcheside P."/>
            <person name="Chovatia M."/>
            <person name="Cooper J."/>
            <person name="Damon W."/>
            <person name="Desjardin D."/>
            <person name="Finy P."/>
            <person name="Geml J."/>
            <person name="Haridas S."/>
            <person name="Hughes K."/>
            <person name="Justo A."/>
            <person name="Karasinski D."/>
            <person name="Kautmanova I."/>
            <person name="Kiss B."/>
            <person name="Kocsube S."/>
            <person name="Kotiranta H."/>
            <person name="LaButti K.M."/>
            <person name="Lechner B.E."/>
            <person name="Liimatainen K."/>
            <person name="Lipzen A."/>
            <person name="Lukacs Z."/>
            <person name="Mihaltcheva S."/>
            <person name="Morgado L.N."/>
            <person name="Niskanen T."/>
            <person name="Noordeloos M.E."/>
            <person name="Ohm R.A."/>
            <person name="Ortiz-Santana B."/>
            <person name="Ovrebo C."/>
            <person name="Racz N."/>
            <person name="Riley R."/>
            <person name="Savchenko A."/>
            <person name="Shiryaev A."/>
            <person name="Soop K."/>
            <person name="Spirin V."/>
            <person name="Szebenyi C."/>
            <person name="Tomsovsky M."/>
            <person name="Tulloss R.E."/>
            <person name="Uehling J."/>
            <person name="Grigoriev I.V."/>
            <person name="Vagvolgyi C."/>
            <person name="Papp T."/>
            <person name="Martin F.M."/>
            <person name="Miettinen O."/>
            <person name="Hibbett D.S."/>
            <person name="Nagy L.G."/>
        </authorList>
    </citation>
    <scope>NUCLEOTIDE SEQUENCE [LARGE SCALE GENOMIC DNA]</scope>
    <source>
        <strain evidence="1 2">NL-1719</strain>
    </source>
</reference>
<sequence>MPTSYNNLDDLIAIRDAQLNVSALCRQAKGVGGDPLASPSSNTGKRKRAETASINFQSAFALGKKPRECVPTKLEEYTVEYDKDLRDAHLLLENILGCQQTVGWITAKLVAGSCATFVPASTRARPVGHRNGVAYLRSVSPLYAAATPYKMCHAICWVFRHGVAWQWHPPYRACKNDPHNIAAFAAQRPATKGKFSSAVRSIFGGATNILIARTQIYEYGIVP</sequence>
<keyword evidence="2" id="KW-1185">Reference proteome</keyword>
<evidence type="ECO:0000313" key="2">
    <source>
        <dbReference type="Proteomes" id="UP000308600"/>
    </source>
</evidence>
<organism evidence="1 2">
    <name type="scientific">Pluteus cervinus</name>
    <dbReference type="NCBI Taxonomy" id="181527"/>
    <lineage>
        <taxon>Eukaryota</taxon>
        <taxon>Fungi</taxon>
        <taxon>Dikarya</taxon>
        <taxon>Basidiomycota</taxon>
        <taxon>Agaricomycotina</taxon>
        <taxon>Agaricomycetes</taxon>
        <taxon>Agaricomycetidae</taxon>
        <taxon>Agaricales</taxon>
        <taxon>Pluteineae</taxon>
        <taxon>Pluteaceae</taxon>
        <taxon>Pluteus</taxon>
    </lineage>
</organism>
<accession>A0ACD3B4Z0</accession>
<evidence type="ECO:0000313" key="1">
    <source>
        <dbReference type="EMBL" id="TFK72704.1"/>
    </source>
</evidence>
<proteinExistence type="predicted"/>